<feature type="domain" description="(S)-ureidoglycine aminohydrolase cupin" evidence="2">
    <location>
        <begin position="128"/>
        <end position="201"/>
    </location>
</feature>
<feature type="signal peptide" evidence="1">
    <location>
        <begin position="1"/>
        <end position="21"/>
    </location>
</feature>
<dbReference type="EMBL" id="CAACVS010000010">
    <property type="protein sequence ID" value="VEU33824.1"/>
    <property type="molecule type" value="Genomic_DNA"/>
</dbReference>
<evidence type="ECO:0000313" key="3">
    <source>
        <dbReference type="EMBL" id="VEU33824.1"/>
    </source>
</evidence>
<dbReference type="InterPro" id="IPR011051">
    <property type="entry name" value="RmlC_Cupin_sf"/>
</dbReference>
<organism evidence="3 4">
    <name type="scientific">Pseudo-nitzschia multistriata</name>
    <dbReference type="NCBI Taxonomy" id="183589"/>
    <lineage>
        <taxon>Eukaryota</taxon>
        <taxon>Sar</taxon>
        <taxon>Stramenopiles</taxon>
        <taxon>Ochrophyta</taxon>
        <taxon>Bacillariophyta</taxon>
        <taxon>Bacillariophyceae</taxon>
        <taxon>Bacillariophycidae</taxon>
        <taxon>Bacillariales</taxon>
        <taxon>Bacillariaceae</taxon>
        <taxon>Pseudo-nitzschia</taxon>
    </lineage>
</organism>
<dbReference type="PANTHER" id="PTHR40943">
    <property type="entry name" value="CYTOPLASMIC PROTEIN-RELATED"/>
    <property type="match status" value="1"/>
</dbReference>
<proteinExistence type="predicted"/>
<keyword evidence="1" id="KW-0732">Signal</keyword>
<dbReference type="OrthoDB" id="39473at2759"/>
<protein>
    <recommendedName>
        <fullName evidence="2">(S)-ureidoglycine aminohydrolase cupin domain-containing protein</fullName>
    </recommendedName>
</protein>
<sequence length="336" mass="36335">MIVRSFALSSVALLLAGYSSAFQQHQVRTGASSSRLAFSYLDDLSGDESAPLAANTERSDWGYWPGPGASVPAAPVPAAPKVVGSAGGGSENIHHAPIEYFSIDQMVSKGPRATKDWGTPQDATRKLADDGTLRAGSWFCSEGGWPSPNQKAHTEVFFVLEGHGMLGDSDGTKHYFGPGDTVIIPKGHTGRWDVYSPIHKIWAVNAHDYIEEDQSVPIRVRVDGYHTFAPHFLTPNGYGIDPLYAASAPEISYKTFYDVGPTSVGVWASERAFIPIPNPLERKVFFHLLEGALNVHDISTGGSQRCLPGDTIMLPQGFKGYIDVLEPAKKMFTTAL</sequence>
<dbReference type="Gene3D" id="2.60.120.10">
    <property type="entry name" value="Jelly Rolls"/>
    <property type="match status" value="2"/>
</dbReference>
<accession>A0A448YVN1</accession>
<dbReference type="InterPro" id="IPR014710">
    <property type="entry name" value="RmlC-like_jellyroll"/>
</dbReference>
<gene>
    <name evidence="3" type="ORF">PSNMU_V1.4_AUG-EV-PASAV3_0005140</name>
</gene>
<name>A0A448YVN1_9STRA</name>
<dbReference type="PANTHER" id="PTHR40943:SF1">
    <property type="entry name" value="CYTOPLASMIC PROTEIN"/>
    <property type="match status" value="1"/>
</dbReference>
<dbReference type="InterPro" id="IPR008579">
    <property type="entry name" value="UGlyAH_Cupin_dom"/>
</dbReference>
<evidence type="ECO:0000256" key="1">
    <source>
        <dbReference type="SAM" id="SignalP"/>
    </source>
</evidence>
<feature type="chain" id="PRO_5019542417" description="(S)-ureidoglycine aminohydrolase cupin domain-containing protein" evidence="1">
    <location>
        <begin position="22"/>
        <end position="336"/>
    </location>
</feature>
<dbReference type="AlphaFoldDB" id="A0A448YVN1"/>
<dbReference type="Proteomes" id="UP000291116">
    <property type="component" value="Unassembled WGS sequence"/>
</dbReference>
<evidence type="ECO:0000259" key="2">
    <source>
        <dbReference type="Pfam" id="PF05899"/>
    </source>
</evidence>
<dbReference type="SUPFAM" id="SSF51182">
    <property type="entry name" value="RmlC-like cupins"/>
    <property type="match status" value="1"/>
</dbReference>
<evidence type="ECO:0000313" key="4">
    <source>
        <dbReference type="Proteomes" id="UP000291116"/>
    </source>
</evidence>
<keyword evidence="4" id="KW-1185">Reference proteome</keyword>
<reference evidence="3 4" key="1">
    <citation type="submission" date="2019-01" db="EMBL/GenBank/DDBJ databases">
        <authorList>
            <person name="Ferrante I. M."/>
        </authorList>
    </citation>
    <scope>NUCLEOTIDE SEQUENCE [LARGE SCALE GENOMIC DNA]</scope>
    <source>
        <strain evidence="3 4">B856</strain>
    </source>
</reference>
<dbReference type="Pfam" id="PF05899">
    <property type="entry name" value="Cupin_3"/>
    <property type="match status" value="1"/>
</dbReference>